<name>A0A8J6Y6N4_9BACT</name>
<organism evidence="5 6">
    <name type="scientific">Candidatus Sulfomarinibacter kjeldsenii</name>
    <dbReference type="NCBI Taxonomy" id="2885994"/>
    <lineage>
        <taxon>Bacteria</taxon>
        <taxon>Pseudomonadati</taxon>
        <taxon>Acidobacteriota</taxon>
        <taxon>Thermoanaerobaculia</taxon>
        <taxon>Thermoanaerobaculales</taxon>
        <taxon>Candidatus Sulfomarinibacteraceae</taxon>
        <taxon>Candidatus Sulfomarinibacter</taxon>
    </lineage>
</organism>
<dbReference type="Proteomes" id="UP000598633">
    <property type="component" value="Unassembled WGS sequence"/>
</dbReference>
<accession>A0A8J6Y6N4</accession>
<dbReference type="InterPro" id="IPR036962">
    <property type="entry name" value="Glyco_hydro_3_N_sf"/>
</dbReference>
<dbReference type="Pfam" id="PF00933">
    <property type="entry name" value="Glyco_hydro_3"/>
    <property type="match status" value="1"/>
</dbReference>
<dbReference type="InterPro" id="IPR036881">
    <property type="entry name" value="Glyco_hydro_3_C_sf"/>
</dbReference>
<feature type="domain" description="Glycoside hydrolase family 3 N-terminal" evidence="2">
    <location>
        <begin position="70"/>
        <end position="393"/>
    </location>
</feature>
<feature type="domain" description="ExoP galactose-binding-like" evidence="4">
    <location>
        <begin position="681"/>
        <end position="838"/>
    </location>
</feature>
<proteinExistence type="predicted"/>
<dbReference type="InterPro" id="IPR002772">
    <property type="entry name" value="Glyco_hydro_3_C"/>
</dbReference>
<dbReference type="PANTHER" id="PTHR30620">
    <property type="entry name" value="PERIPLASMIC BETA-GLUCOSIDASE-RELATED"/>
    <property type="match status" value="1"/>
</dbReference>
<dbReference type="SUPFAM" id="SSF51445">
    <property type="entry name" value="(Trans)glycosidases"/>
    <property type="match status" value="1"/>
</dbReference>
<evidence type="ECO:0000313" key="6">
    <source>
        <dbReference type="Proteomes" id="UP000598633"/>
    </source>
</evidence>
<evidence type="ECO:0000259" key="3">
    <source>
        <dbReference type="Pfam" id="PF01915"/>
    </source>
</evidence>
<dbReference type="PROSITE" id="PS51257">
    <property type="entry name" value="PROKAR_LIPOPROTEIN"/>
    <property type="match status" value="1"/>
</dbReference>
<dbReference type="Pfam" id="PF01915">
    <property type="entry name" value="Glyco_hydro_3_C"/>
    <property type="match status" value="1"/>
</dbReference>
<dbReference type="Gene3D" id="3.40.50.1700">
    <property type="entry name" value="Glycoside hydrolase family 3 C-terminal domain"/>
    <property type="match status" value="1"/>
</dbReference>
<dbReference type="InterPro" id="IPR001764">
    <property type="entry name" value="Glyco_hydro_3_N"/>
</dbReference>
<dbReference type="Gene3D" id="3.20.20.300">
    <property type="entry name" value="Glycoside hydrolase, family 3, N-terminal domain"/>
    <property type="match status" value="1"/>
</dbReference>
<dbReference type="Pfam" id="PF18559">
    <property type="entry name" value="Exop_C"/>
    <property type="match status" value="1"/>
</dbReference>
<evidence type="ECO:0000313" key="5">
    <source>
        <dbReference type="EMBL" id="MBD3871282.1"/>
    </source>
</evidence>
<reference evidence="5 6" key="1">
    <citation type="submission" date="2020-08" db="EMBL/GenBank/DDBJ databases">
        <title>Acidobacteriota in marine sediments use diverse sulfur dissimilation pathways.</title>
        <authorList>
            <person name="Wasmund K."/>
        </authorList>
    </citation>
    <scope>NUCLEOTIDE SEQUENCE [LARGE SCALE GENOMIC DNA]</scope>
    <source>
        <strain evidence="5">MAG AM3-A</strain>
    </source>
</reference>
<dbReference type="SUPFAM" id="SSF52279">
    <property type="entry name" value="Beta-D-glucan exohydrolase, C-terminal domain"/>
    <property type="match status" value="1"/>
</dbReference>
<dbReference type="InterPro" id="IPR041443">
    <property type="entry name" value="Exop_C"/>
</dbReference>
<dbReference type="Gene3D" id="2.60.120.430">
    <property type="entry name" value="Galactose-binding lectin"/>
    <property type="match status" value="1"/>
</dbReference>
<evidence type="ECO:0000259" key="2">
    <source>
        <dbReference type="Pfam" id="PF00933"/>
    </source>
</evidence>
<dbReference type="GO" id="GO:0009251">
    <property type="term" value="P:glucan catabolic process"/>
    <property type="evidence" value="ECO:0007669"/>
    <property type="project" value="TreeGrafter"/>
</dbReference>
<feature type="domain" description="Glycoside hydrolase family 3 C-terminal" evidence="3">
    <location>
        <begin position="434"/>
        <end position="647"/>
    </location>
</feature>
<gene>
    <name evidence="5" type="ORF">IFJ97_07985</name>
</gene>
<sequence length="849" mass="91712">MRIGDFVSVSLACGAVLICGCGLSYDAERGAEKMDSPTVHPEIWPAIDSPVPIDPEIEARIDDLLARMSVEDKVGQVVQGEIRHLEPKDVRKYRLGSVLNGGGVQPFGKKWASVDDWLELADAFWEASMDTSDGGLAIPIIWGTDAVHGHTNVFGATVFPQNIGLGAARNPELIHEIGRITALEIAVSGLDWDFSPTVAVVRDDRWGRAYESWSEDPEVARSYAGEMVRGLQGKAASGDFLAVDRVVACSKHFLGDGGTLNGVDRADNLSTEAELRDIHGAGYFSALETGVQTVMASFSSWQGLKMHGNRGLLTDVLKGRMGFDGFVVGDWNGHADVEGCSNSSCPAAFNAGVDMFMAPEDWKALRANTIDQVKSGEISMERLDDAVRRILRVKMRTGLFDKGKPSSRPMAGKTEYLGSAEHRAVARQAVRESLVLLKNNGGLLPLERSQTVLVAGDGAHNIGKQSGGWTLTWQGTDTTNEDFPGASSVWDGIKRVVEDAGGTAILSEDGSFRSKPDVAVVVFGEEPYAEFQGDRETLDYGFSRPDDLKLLKKLNNAGVPVVSIFLSGRPMWVNPELNASDAFVAAWLPGSEGDGVAEVIFNFADGAIHHDFKGTLAHSWPKTAVQESLNIGDEGYDPLFAYGFGLTHADDRDLDDLPEDPGGAIPDAGRTVYFRGGPVVPWQLFVGDSHFWAVKTVGGNASTWDRDNLVVTAVDRELQEDARAARWAGYDLAHVYLEAAQAVDLTPEASECKVLAFEVMVEEPPSAPVYAAMRCGEDCEGRIDITEALVQSTVGEWRTMKLRLRHFADGGADLSHVTTPFLLATEGSLALRFADVRLEPAVESGVPCD</sequence>
<dbReference type="GO" id="GO:0008422">
    <property type="term" value="F:beta-glucosidase activity"/>
    <property type="evidence" value="ECO:0007669"/>
    <property type="project" value="TreeGrafter"/>
</dbReference>
<evidence type="ECO:0000256" key="1">
    <source>
        <dbReference type="ARBA" id="ARBA00022801"/>
    </source>
</evidence>
<dbReference type="EMBL" id="JACXWA010000127">
    <property type="protein sequence ID" value="MBD3871282.1"/>
    <property type="molecule type" value="Genomic_DNA"/>
</dbReference>
<dbReference type="PANTHER" id="PTHR30620:SF77">
    <property type="entry name" value="LYSOSOMAL BETA GLUCOSIDASE-LIKE"/>
    <property type="match status" value="1"/>
</dbReference>
<keyword evidence="1 5" id="KW-0378">Hydrolase</keyword>
<comment type="caution">
    <text evidence="5">The sequence shown here is derived from an EMBL/GenBank/DDBJ whole genome shotgun (WGS) entry which is preliminary data.</text>
</comment>
<dbReference type="InterPro" id="IPR051915">
    <property type="entry name" value="Cellulose_Degrad_GH3"/>
</dbReference>
<evidence type="ECO:0000259" key="4">
    <source>
        <dbReference type="Pfam" id="PF18559"/>
    </source>
</evidence>
<dbReference type="AlphaFoldDB" id="A0A8J6Y6N4"/>
<dbReference type="InterPro" id="IPR017853">
    <property type="entry name" value="GH"/>
</dbReference>
<protein>
    <submittedName>
        <fullName evidence="5">Glycoside hydrolase family 3 protein</fullName>
    </submittedName>
</protein>
<dbReference type="PRINTS" id="PR00133">
    <property type="entry name" value="GLHYDRLASE3"/>
</dbReference>